<organism evidence="3 4">
    <name type="scientific">Mycobacterium simulans</name>
    <dbReference type="NCBI Taxonomy" id="627089"/>
    <lineage>
        <taxon>Bacteria</taxon>
        <taxon>Bacillati</taxon>
        <taxon>Actinomycetota</taxon>
        <taxon>Actinomycetes</taxon>
        <taxon>Mycobacteriales</taxon>
        <taxon>Mycobacteriaceae</taxon>
        <taxon>Mycobacterium</taxon>
    </lineage>
</organism>
<evidence type="ECO:0000259" key="2">
    <source>
        <dbReference type="Pfam" id="PF01610"/>
    </source>
</evidence>
<dbReference type="EMBL" id="OCTY01000002">
    <property type="protein sequence ID" value="SOJ54263.1"/>
    <property type="molecule type" value="Genomic_DNA"/>
</dbReference>
<dbReference type="Proteomes" id="UP000554965">
    <property type="component" value="Unassembled WGS sequence"/>
</dbReference>
<sequence length="151" mass="17510">MRTLLCTMRAGRDAHLTRHRLHRFLARCVDSQISDLLILAATVDQRWPEINAFIATGITNARTKGYNRLLKRGSRVGCGFRNRENAARRIRFHSTSKQRPQRRLNADCPVKIERRRLHDQKSRTQGPPPISWARERPTLRDEGVDIGNVTY</sequence>
<proteinExistence type="predicted"/>
<gene>
    <name evidence="3" type="ORF">MSIMFB_01762</name>
</gene>
<protein>
    <recommendedName>
        <fullName evidence="2">Transposase IS204/IS1001/IS1096/IS1165 DDE domain-containing protein</fullName>
    </recommendedName>
</protein>
<reference evidence="3 4" key="1">
    <citation type="submission" date="2017-10" db="EMBL/GenBank/DDBJ databases">
        <authorList>
            <consortium name="Urmite Genomes"/>
        </authorList>
    </citation>
    <scope>NUCLEOTIDE SEQUENCE [LARGE SCALE GENOMIC DNA]</scope>
    <source>
        <strain evidence="3 4">FB-527</strain>
    </source>
</reference>
<comment type="caution">
    <text evidence="3">The sequence shown here is derived from an EMBL/GenBank/DDBJ whole genome shotgun (WGS) entry which is preliminary data.</text>
</comment>
<dbReference type="RefSeq" id="WP_186242328.1">
    <property type="nucleotide sequence ID" value="NZ_OCTY01000002.1"/>
</dbReference>
<dbReference type="Pfam" id="PF01610">
    <property type="entry name" value="DDE_Tnp_ISL3"/>
    <property type="match status" value="1"/>
</dbReference>
<dbReference type="AlphaFoldDB" id="A0A7Z7IIN2"/>
<feature type="region of interest" description="Disordered" evidence="1">
    <location>
        <begin position="114"/>
        <end position="138"/>
    </location>
</feature>
<name>A0A7Z7IIN2_9MYCO</name>
<evidence type="ECO:0000256" key="1">
    <source>
        <dbReference type="SAM" id="MobiDB-lite"/>
    </source>
</evidence>
<feature type="domain" description="Transposase IS204/IS1001/IS1096/IS1165 DDE" evidence="2">
    <location>
        <begin position="13"/>
        <end position="90"/>
    </location>
</feature>
<evidence type="ECO:0000313" key="4">
    <source>
        <dbReference type="Proteomes" id="UP000554965"/>
    </source>
</evidence>
<dbReference type="InterPro" id="IPR002560">
    <property type="entry name" value="Transposase_DDE"/>
</dbReference>
<evidence type="ECO:0000313" key="3">
    <source>
        <dbReference type="EMBL" id="SOJ54263.1"/>
    </source>
</evidence>
<keyword evidence="4" id="KW-1185">Reference proteome</keyword>
<accession>A0A7Z7IIN2</accession>